<feature type="repeat" description="ANK" evidence="1">
    <location>
        <begin position="588"/>
        <end position="620"/>
    </location>
</feature>
<dbReference type="EMBL" id="OU963868">
    <property type="protein sequence ID" value="CAH0393022.1"/>
    <property type="molecule type" value="Genomic_DNA"/>
</dbReference>
<dbReference type="PRINTS" id="PR01415">
    <property type="entry name" value="ANKYRIN"/>
</dbReference>
<feature type="repeat" description="ANK" evidence="1">
    <location>
        <begin position="199"/>
        <end position="231"/>
    </location>
</feature>
<dbReference type="PROSITE" id="PS50088">
    <property type="entry name" value="ANK_REPEAT"/>
    <property type="match status" value="9"/>
</dbReference>
<gene>
    <name evidence="3" type="ORF">BEMITA_LOCUS11471</name>
</gene>
<evidence type="ECO:0000256" key="1">
    <source>
        <dbReference type="PROSITE-ProRule" id="PRU00023"/>
    </source>
</evidence>
<accession>A0A9P0AK58</accession>
<evidence type="ECO:0000313" key="4">
    <source>
        <dbReference type="Proteomes" id="UP001152759"/>
    </source>
</evidence>
<dbReference type="AlphaFoldDB" id="A0A9P0AK58"/>
<protein>
    <recommendedName>
        <fullName evidence="2">PRANC domain-containing protein</fullName>
    </recommendedName>
</protein>
<feature type="repeat" description="ANK" evidence="1">
    <location>
        <begin position="558"/>
        <end position="587"/>
    </location>
</feature>
<feature type="repeat" description="ANK" evidence="1">
    <location>
        <begin position="401"/>
        <end position="433"/>
    </location>
</feature>
<dbReference type="PANTHER" id="PTHR24133:SF40">
    <property type="entry name" value="ANKYRIN REPEAT DOMAIN 44"/>
    <property type="match status" value="1"/>
</dbReference>
<sequence>MLAHVQCILLIGPKKRKGRRSRRCPRATNYVLLPKAFTEMRPEIKNFFRKNNIVVITDSSDPRTLLANSQRPHKLDIFEFRLANVDVSREITDPTIHVKEDRDFISHLKEEALIFFPKSGNNIISSDYLDWRSTFYHAIDDRSLRFIEACLSYGVEFGYGHHGGGTPIHFAVKMDSPTLLKMFLRNGYDVNKPATRMLDLILPLHRAAKEGQFEIVRILVENGANVNALDTYSEEDSFVATPLLHASANEHTEVAKFLVENGADVNAEDHILCKFELPSRAHHDNTPLELAASNGTVAVVEALLKASAEIDKKCMSPGNFNCATPLMYAARNGDLELVNCLIERGANVNGIQNMNPHNYNRVCEDEPDGFTALHSAVFDGHSEVVKFLISQGADVNARGSFNDRPVLSAAENGDIGMVKLLLEAGADINAEALNPDHDHESNILLIPFRKENRDFLDFVLSRRSELSDACILRAFYFALRTGSNFCRDHLNTVCPPNFAFNDENLQNVDSVALLLGAIHKNRQDLVEQLLSRGVDVNAVRCHCRDSKSEEHSDMCGGALHIAAAFNLEGNIVKLLIEHGADVNLPTDDGMTPLYYAAHHDNQNAVNILIEKKANIRGDADLITEAVASSSAEILETLLRKGADPIITIDTTSAPRDLGNGSPELEPEYEKMSVALVSVRRTNCDLKKLKLCLKYGEPHLVKNLSNEDKTEITYLLRVSIRYKHISACQTLFDYAFNYDHPLLSMIIEAFNSENLVGSIDLLKNLACYIFKMVSAWELFQRKDVYNLQQLESLIPDDYVLQCKAEVQKMQNMKVGDTDVSFFDVLVQDVCLISNYFRNISIEREFQTAAYKDEFPIYASILEWQFEKGAHRRYLLNRCTNIFAALFEHFSGLPSDVKEMIVNLLDNQNLQMLLAL</sequence>
<feature type="repeat" description="ANK" evidence="1">
    <location>
        <begin position="321"/>
        <end position="353"/>
    </location>
</feature>
<dbReference type="InterPro" id="IPR002110">
    <property type="entry name" value="Ankyrin_rpt"/>
</dbReference>
<dbReference type="Proteomes" id="UP001152759">
    <property type="component" value="Chromosome 7"/>
</dbReference>
<evidence type="ECO:0000313" key="3">
    <source>
        <dbReference type="EMBL" id="CAH0393022.1"/>
    </source>
</evidence>
<keyword evidence="1" id="KW-0040">ANK repeat</keyword>
<dbReference type="PANTHER" id="PTHR24133">
    <property type="entry name" value="ANKYRIN DOMAIN-CONTAINING"/>
    <property type="match status" value="1"/>
</dbReference>
<proteinExistence type="predicted"/>
<feature type="repeat" description="ANK" evidence="1">
    <location>
        <begin position="163"/>
        <end position="195"/>
    </location>
</feature>
<feature type="repeat" description="ANK" evidence="1">
    <location>
        <begin position="283"/>
        <end position="315"/>
    </location>
</feature>
<reference evidence="3" key="1">
    <citation type="submission" date="2021-12" db="EMBL/GenBank/DDBJ databases">
        <authorList>
            <person name="King R."/>
        </authorList>
    </citation>
    <scope>NUCLEOTIDE SEQUENCE</scope>
</reference>
<dbReference type="InterPro" id="IPR018272">
    <property type="entry name" value="PRANC_domain"/>
</dbReference>
<dbReference type="Pfam" id="PF12796">
    <property type="entry name" value="Ank_2"/>
    <property type="match status" value="4"/>
</dbReference>
<dbReference type="InterPro" id="IPR052391">
    <property type="entry name" value="E3_Ligase-Neurotoxin"/>
</dbReference>
<name>A0A9P0AK58_BEMTA</name>
<feature type="repeat" description="ANK" evidence="1">
    <location>
        <begin position="368"/>
        <end position="400"/>
    </location>
</feature>
<feature type="domain" description="PRANC" evidence="2">
    <location>
        <begin position="817"/>
        <end position="912"/>
    </location>
</feature>
<dbReference type="SUPFAM" id="SSF48403">
    <property type="entry name" value="Ankyrin repeat"/>
    <property type="match status" value="2"/>
</dbReference>
<organism evidence="3 4">
    <name type="scientific">Bemisia tabaci</name>
    <name type="common">Sweetpotato whitefly</name>
    <name type="synonym">Aleurodes tabaci</name>
    <dbReference type="NCBI Taxonomy" id="7038"/>
    <lineage>
        <taxon>Eukaryota</taxon>
        <taxon>Metazoa</taxon>
        <taxon>Ecdysozoa</taxon>
        <taxon>Arthropoda</taxon>
        <taxon>Hexapoda</taxon>
        <taxon>Insecta</taxon>
        <taxon>Pterygota</taxon>
        <taxon>Neoptera</taxon>
        <taxon>Paraneoptera</taxon>
        <taxon>Hemiptera</taxon>
        <taxon>Sternorrhyncha</taxon>
        <taxon>Aleyrodoidea</taxon>
        <taxon>Aleyrodidae</taxon>
        <taxon>Aleyrodinae</taxon>
        <taxon>Bemisia</taxon>
    </lineage>
</organism>
<dbReference type="Pfam" id="PF09372">
    <property type="entry name" value="PRANC"/>
    <property type="match status" value="1"/>
</dbReference>
<keyword evidence="4" id="KW-1185">Reference proteome</keyword>
<dbReference type="SMART" id="SM00248">
    <property type="entry name" value="ANK"/>
    <property type="match status" value="11"/>
</dbReference>
<feature type="repeat" description="ANK" evidence="1">
    <location>
        <begin position="241"/>
        <end position="270"/>
    </location>
</feature>
<evidence type="ECO:0000259" key="2">
    <source>
        <dbReference type="Pfam" id="PF09372"/>
    </source>
</evidence>
<dbReference type="InterPro" id="IPR036770">
    <property type="entry name" value="Ankyrin_rpt-contain_sf"/>
</dbReference>
<dbReference type="PROSITE" id="PS50297">
    <property type="entry name" value="ANK_REP_REGION"/>
    <property type="match status" value="9"/>
</dbReference>
<dbReference type="Gene3D" id="1.25.40.20">
    <property type="entry name" value="Ankyrin repeat-containing domain"/>
    <property type="match status" value="3"/>
</dbReference>